<name>A0AAV2RUF6_MEGNR</name>
<gene>
    <name evidence="1" type="ORF">MNOR_LOCUS29529</name>
</gene>
<evidence type="ECO:0008006" key="3">
    <source>
        <dbReference type="Google" id="ProtNLM"/>
    </source>
</evidence>
<dbReference type="InterPro" id="IPR029000">
    <property type="entry name" value="Cyclophilin-like_dom_sf"/>
</dbReference>
<dbReference type="Proteomes" id="UP001497623">
    <property type="component" value="Unassembled WGS sequence"/>
</dbReference>
<protein>
    <recommendedName>
        <fullName evidence="3">B box-type domain-containing protein</fullName>
    </recommendedName>
</protein>
<feature type="non-terminal residue" evidence="1">
    <location>
        <position position="1"/>
    </location>
</feature>
<comment type="caution">
    <text evidence="1">The sequence shown here is derived from an EMBL/GenBank/DDBJ whole genome shotgun (WGS) entry which is preliminary data.</text>
</comment>
<evidence type="ECO:0000313" key="2">
    <source>
        <dbReference type="Proteomes" id="UP001497623"/>
    </source>
</evidence>
<organism evidence="1 2">
    <name type="scientific">Meganyctiphanes norvegica</name>
    <name type="common">Northern krill</name>
    <name type="synonym">Thysanopoda norvegica</name>
    <dbReference type="NCBI Taxonomy" id="48144"/>
    <lineage>
        <taxon>Eukaryota</taxon>
        <taxon>Metazoa</taxon>
        <taxon>Ecdysozoa</taxon>
        <taxon>Arthropoda</taxon>
        <taxon>Crustacea</taxon>
        <taxon>Multicrustacea</taxon>
        <taxon>Malacostraca</taxon>
        <taxon>Eumalacostraca</taxon>
        <taxon>Eucarida</taxon>
        <taxon>Euphausiacea</taxon>
        <taxon>Euphausiidae</taxon>
        <taxon>Meganyctiphanes</taxon>
    </lineage>
</organism>
<dbReference type="EMBL" id="CAXKWB010034371">
    <property type="protein sequence ID" value="CAL4144589.1"/>
    <property type="molecule type" value="Genomic_DNA"/>
</dbReference>
<dbReference type="SUPFAM" id="SSF57845">
    <property type="entry name" value="B-box zinc-binding domain"/>
    <property type="match status" value="1"/>
</dbReference>
<dbReference type="AlphaFoldDB" id="A0AAV2RUF6"/>
<accession>A0AAV2RUF6</accession>
<dbReference type="SUPFAM" id="SSF50891">
    <property type="entry name" value="Cyclophilin-like"/>
    <property type="match status" value="1"/>
</dbReference>
<reference evidence="1 2" key="1">
    <citation type="submission" date="2024-05" db="EMBL/GenBank/DDBJ databases">
        <authorList>
            <person name="Wallberg A."/>
        </authorList>
    </citation>
    <scope>NUCLEOTIDE SEQUENCE [LARGE SCALE GENOMIC DNA]</scope>
</reference>
<evidence type="ECO:0000313" key="1">
    <source>
        <dbReference type="EMBL" id="CAL4144589.1"/>
    </source>
</evidence>
<keyword evidence="2" id="KW-1185">Reference proteome</keyword>
<proteinExistence type="predicted"/>
<sequence>VRVFKTKSITVTKETEPKSSGASNEEVCSVHCKAISHWCFKCQLWICVECLESHSSLLGCTTAIETNAMENIKEKTCNDMDVLLSIFEDDAKFVSTKIQESTQKRKEILEKAETYGQEVKTLCSLLEQGNLQKDKLVEMKKQINSANSLHAVSVRLKEVAQRKQLLRNWSVKTLGTDTPLGLLKTLKEEKYVYAEKIIKNETWHAKLSHHEENIHYHSFQKQAVEGGCIIMPFERIQKIIPEETSLVFIEFTLARTVKGRVLLRLEKNLANIREHIVQLVTGKQGPSFVGTNFSNDGTLGLYQNGLPFSEIKFKGDKSGRSKGKKGDVIGYFVNGYLQHIRFYVAPPPTTYDFGSEYCVFGHIEKGINIIQECCGSCSNGVSISDCGIVLEEE</sequence>